<keyword evidence="1" id="KW-0812">Transmembrane</keyword>
<dbReference type="Proteomes" id="UP001164733">
    <property type="component" value="Chromosome"/>
</dbReference>
<dbReference type="GO" id="GO:0008237">
    <property type="term" value="F:metallopeptidase activity"/>
    <property type="evidence" value="ECO:0007669"/>
    <property type="project" value="UniProtKB-KW"/>
</dbReference>
<evidence type="ECO:0000256" key="1">
    <source>
        <dbReference type="SAM" id="Phobius"/>
    </source>
</evidence>
<sequence length="336" mass="37648">MKNKKILLANCLLLLALLLFILVPFWAIKLFGLVRPISENVSLLLSGSASVIVFGGVALLYCIITKRKFKNVMVIKKISIKQVYLTIFVSLGTYIFAMGINAMTIKLFPFAIKDGTQISNLLSGSTMLLGLLVVVLVPAFFEEIFFRGIFLDAYDGVNKKIKYFIITSIFAAFHGNVMQIMYVMFLGFILLMVREYTGSIVGSMTLHAANNAISFILSKVLMNYMNNVIESSALKSAQEANIPFRAVLIQATMAFLIGGAIIYINLRKLKEYKDTDNRAKRVEREENNDTLKYVVRDGNYMATYGEIKDGKASNLTKYIPLAIYFVSMAVLVVNKY</sequence>
<proteinExistence type="predicted"/>
<dbReference type="GO" id="GO:0080120">
    <property type="term" value="P:CAAX-box protein maturation"/>
    <property type="evidence" value="ECO:0007669"/>
    <property type="project" value="UniProtKB-ARBA"/>
</dbReference>
<organism evidence="3 4">
    <name type="scientific">Clostridium estertheticum</name>
    <dbReference type="NCBI Taxonomy" id="238834"/>
    <lineage>
        <taxon>Bacteria</taxon>
        <taxon>Bacillati</taxon>
        <taxon>Bacillota</taxon>
        <taxon>Clostridia</taxon>
        <taxon>Eubacteriales</taxon>
        <taxon>Clostridiaceae</taxon>
        <taxon>Clostridium</taxon>
    </lineage>
</organism>
<keyword evidence="3" id="KW-0645">Protease</keyword>
<feature type="transmembrane region" description="Helical" evidence="1">
    <location>
        <begin position="199"/>
        <end position="221"/>
    </location>
</feature>
<feature type="transmembrane region" description="Helical" evidence="1">
    <location>
        <begin position="128"/>
        <end position="151"/>
    </location>
</feature>
<dbReference type="Pfam" id="PF02517">
    <property type="entry name" value="Rce1-like"/>
    <property type="match status" value="1"/>
</dbReference>
<accession>A0AA47I7N6</accession>
<dbReference type="RefSeq" id="WP_216120405.1">
    <property type="nucleotide sequence ID" value="NZ_CP086239.1"/>
</dbReference>
<feature type="transmembrane region" description="Helical" evidence="1">
    <location>
        <begin position="83"/>
        <end position="108"/>
    </location>
</feature>
<dbReference type="GO" id="GO:0004175">
    <property type="term" value="F:endopeptidase activity"/>
    <property type="evidence" value="ECO:0007669"/>
    <property type="project" value="UniProtKB-ARBA"/>
</dbReference>
<name>A0AA47I7N6_9CLOT</name>
<dbReference type="EMBL" id="CP086239">
    <property type="protein sequence ID" value="WAG62857.1"/>
    <property type="molecule type" value="Genomic_DNA"/>
</dbReference>
<keyword evidence="3" id="KW-0378">Hydrolase</keyword>
<evidence type="ECO:0000313" key="3">
    <source>
        <dbReference type="EMBL" id="WAG62857.1"/>
    </source>
</evidence>
<feature type="domain" description="CAAX prenyl protease 2/Lysostaphin resistance protein A-like" evidence="2">
    <location>
        <begin position="127"/>
        <end position="213"/>
    </location>
</feature>
<dbReference type="AlphaFoldDB" id="A0AA47I7N6"/>
<feature type="transmembrane region" description="Helical" evidence="1">
    <location>
        <begin position="242"/>
        <end position="264"/>
    </location>
</feature>
<keyword evidence="1" id="KW-0472">Membrane</keyword>
<evidence type="ECO:0000313" key="4">
    <source>
        <dbReference type="Proteomes" id="UP001164733"/>
    </source>
</evidence>
<evidence type="ECO:0000259" key="2">
    <source>
        <dbReference type="Pfam" id="PF02517"/>
    </source>
</evidence>
<reference evidence="3" key="1">
    <citation type="submission" date="2021-11" db="EMBL/GenBank/DDBJ databases">
        <title>Clostridia strains as spoilage organisms.</title>
        <authorList>
            <person name="Wambui J."/>
            <person name="Stevens M.J.A."/>
            <person name="Stephan R."/>
        </authorList>
    </citation>
    <scope>NUCLEOTIDE SEQUENCE</scope>
    <source>
        <strain evidence="3">CF009</strain>
    </source>
</reference>
<keyword evidence="3" id="KW-0482">Metalloprotease</keyword>
<keyword evidence="1" id="KW-1133">Transmembrane helix</keyword>
<feature type="transmembrane region" description="Helical" evidence="1">
    <location>
        <begin position="43"/>
        <end position="63"/>
    </location>
</feature>
<feature type="transmembrane region" description="Helical" evidence="1">
    <location>
        <begin position="163"/>
        <end position="193"/>
    </location>
</feature>
<feature type="transmembrane region" description="Helical" evidence="1">
    <location>
        <begin position="318"/>
        <end position="334"/>
    </location>
</feature>
<dbReference type="InterPro" id="IPR003675">
    <property type="entry name" value="Rce1/LyrA-like_dom"/>
</dbReference>
<gene>
    <name evidence="3" type="ORF">LL038_11730</name>
</gene>
<protein>
    <submittedName>
        <fullName evidence="3">CPBP family intramembrane metalloprotease</fullName>
    </submittedName>
</protein>